<evidence type="ECO:0000256" key="5">
    <source>
        <dbReference type="SAM" id="SignalP"/>
    </source>
</evidence>
<feature type="chain" id="PRO_5006668337" description="Spaetzle domain-containing protein" evidence="5">
    <location>
        <begin position="20"/>
        <end position="327"/>
    </location>
</feature>
<keyword evidence="2" id="KW-1015">Disulfide bond</keyword>
<evidence type="ECO:0000259" key="6">
    <source>
        <dbReference type="Pfam" id="PF16077"/>
    </source>
</evidence>
<sequence length="327" mass="37145">MKKALVLLTFLIKMNYMMKVPTKTDYSTYTWHTYAYELGPPVPPYSNLRSQYNPPPFDFNAPAQQQQSESNLHGIHERTQGTVYPGTHFEDSSLNRASRNYRTSSGNADAVVDYHLQTRATERETYVPEERKFVDDAITYPQPHDAPAFNSHQQNPPRDQQGNVPAQTNTSPKKQDIVGHNCVYNLCEDASDYPEDLIVQQLSKSRQFDGFFNNTQIPVLTSKVFGGPENLCSSTQNTTFPRSAVNTKLVKRYIANVGDYKQGVTVETCNNKDEKCMFSENVPSQYTLTCEQRFTVIPLVTYDDDKKLLVESFESPSCCVCMYKIAS</sequence>
<organism evidence="7 8">
    <name type="scientific">Oryctes borbonicus</name>
    <dbReference type="NCBI Taxonomy" id="1629725"/>
    <lineage>
        <taxon>Eukaryota</taxon>
        <taxon>Metazoa</taxon>
        <taxon>Ecdysozoa</taxon>
        <taxon>Arthropoda</taxon>
        <taxon>Hexapoda</taxon>
        <taxon>Insecta</taxon>
        <taxon>Pterygota</taxon>
        <taxon>Neoptera</taxon>
        <taxon>Endopterygota</taxon>
        <taxon>Coleoptera</taxon>
        <taxon>Polyphaga</taxon>
        <taxon>Scarabaeiformia</taxon>
        <taxon>Scarabaeidae</taxon>
        <taxon>Dynastinae</taxon>
        <taxon>Oryctes</taxon>
    </lineage>
</organism>
<keyword evidence="3" id="KW-0325">Glycoprotein</keyword>
<evidence type="ECO:0000256" key="3">
    <source>
        <dbReference type="ARBA" id="ARBA00023180"/>
    </source>
</evidence>
<feature type="signal peptide" evidence="5">
    <location>
        <begin position="1"/>
        <end position="19"/>
    </location>
</feature>
<comment type="caution">
    <text evidence="7">The sequence shown here is derived from an EMBL/GenBank/DDBJ whole genome shotgun (WGS) entry which is preliminary data.</text>
</comment>
<dbReference type="GO" id="GO:0005615">
    <property type="term" value="C:extracellular space"/>
    <property type="evidence" value="ECO:0007669"/>
    <property type="project" value="UniProtKB-ARBA"/>
</dbReference>
<dbReference type="Gene3D" id="2.10.90.10">
    <property type="entry name" value="Cystine-knot cytokines"/>
    <property type="match status" value="1"/>
</dbReference>
<dbReference type="AlphaFoldDB" id="A0A0T6B3S4"/>
<evidence type="ECO:0000313" key="8">
    <source>
        <dbReference type="Proteomes" id="UP000051574"/>
    </source>
</evidence>
<dbReference type="Proteomes" id="UP000051574">
    <property type="component" value="Unassembled WGS sequence"/>
</dbReference>
<evidence type="ECO:0000256" key="2">
    <source>
        <dbReference type="ARBA" id="ARBA00023157"/>
    </source>
</evidence>
<dbReference type="PANTHER" id="PTHR23199:SF12">
    <property type="entry name" value="NEUROTROPHIN 1-RELATED"/>
    <property type="match status" value="1"/>
</dbReference>
<dbReference type="GO" id="GO:0008083">
    <property type="term" value="F:growth factor activity"/>
    <property type="evidence" value="ECO:0007669"/>
    <property type="project" value="TreeGrafter"/>
</dbReference>
<dbReference type="GO" id="GO:0005121">
    <property type="term" value="F:Toll binding"/>
    <property type="evidence" value="ECO:0007669"/>
    <property type="project" value="TreeGrafter"/>
</dbReference>
<dbReference type="GO" id="GO:0021556">
    <property type="term" value="P:central nervous system formation"/>
    <property type="evidence" value="ECO:0007669"/>
    <property type="project" value="TreeGrafter"/>
</dbReference>
<dbReference type="Pfam" id="PF16077">
    <property type="entry name" value="Spaetzle"/>
    <property type="match status" value="1"/>
</dbReference>
<dbReference type="EMBL" id="LJIG01016135">
    <property type="protein sequence ID" value="KRT81511.1"/>
    <property type="molecule type" value="Genomic_DNA"/>
</dbReference>
<dbReference type="FunFam" id="2.10.90.10:FF:000056">
    <property type="entry name" value="Protein spaetzle"/>
    <property type="match status" value="1"/>
</dbReference>
<reference evidence="7 8" key="1">
    <citation type="submission" date="2015-09" db="EMBL/GenBank/DDBJ databases">
        <title>Draft genome of the scarab beetle Oryctes borbonicus.</title>
        <authorList>
            <person name="Meyer J.M."/>
            <person name="Markov G.V."/>
            <person name="Baskaran P."/>
            <person name="Herrmann M."/>
            <person name="Sommer R.J."/>
            <person name="Roedelsperger C."/>
        </authorList>
    </citation>
    <scope>NUCLEOTIDE SEQUENCE [LARGE SCALE GENOMIC DNA]</scope>
    <source>
        <strain evidence="7">OB123</strain>
        <tissue evidence="7">Whole animal</tissue>
    </source>
</reference>
<dbReference type="PANTHER" id="PTHR23199">
    <property type="entry name" value="NEUROTROPHIN 1-RELATED"/>
    <property type="match status" value="1"/>
</dbReference>
<keyword evidence="1 5" id="KW-0732">Signal</keyword>
<gene>
    <name evidence="7" type="ORF">AMK59_6352</name>
</gene>
<evidence type="ECO:0000256" key="1">
    <source>
        <dbReference type="ARBA" id="ARBA00022729"/>
    </source>
</evidence>
<name>A0A0T6B3S4_9SCAR</name>
<evidence type="ECO:0000256" key="4">
    <source>
        <dbReference type="SAM" id="MobiDB-lite"/>
    </source>
</evidence>
<proteinExistence type="predicted"/>
<dbReference type="SUPFAM" id="SSF57501">
    <property type="entry name" value="Cystine-knot cytokines"/>
    <property type="match status" value="1"/>
</dbReference>
<feature type="compositionally biased region" description="Polar residues" evidence="4">
    <location>
        <begin position="150"/>
        <end position="172"/>
    </location>
</feature>
<feature type="domain" description="Spaetzle" evidence="6">
    <location>
        <begin position="230"/>
        <end position="322"/>
    </location>
</feature>
<dbReference type="OrthoDB" id="6359065at2759"/>
<dbReference type="GO" id="GO:0045087">
    <property type="term" value="P:innate immune response"/>
    <property type="evidence" value="ECO:0007669"/>
    <property type="project" value="TreeGrafter"/>
</dbReference>
<keyword evidence="8" id="KW-1185">Reference proteome</keyword>
<feature type="region of interest" description="Disordered" evidence="4">
    <location>
        <begin position="140"/>
        <end position="175"/>
    </location>
</feature>
<dbReference type="InterPro" id="IPR032104">
    <property type="entry name" value="Spaetzle"/>
</dbReference>
<protein>
    <recommendedName>
        <fullName evidence="6">Spaetzle domain-containing protein</fullName>
    </recommendedName>
</protein>
<dbReference type="InterPro" id="IPR052444">
    <property type="entry name" value="Spz/Toll_ligand-like"/>
</dbReference>
<accession>A0A0T6B3S4</accession>
<dbReference type="InterPro" id="IPR029034">
    <property type="entry name" value="Cystine-knot_cytokine"/>
</dbReference>
<evidence type="ECO:0000313" key="7">
    <source>
        <dbReference type="EMBL" id="KRT81511.1"/>
    </source>
</evidence>